<evidence type="ECO:0000259" key="3">
    <source>
        <dbReference type="Pfam" id="PF00149"/>
    </source>
</evidence>
<dbReference type="EC" id="3.1.3.6" evidence="5"/>
<dbReference type="AlphaFoldDB" id="A0A840SA90"/>
<dbReference type="InterPro" id="IPR008334">
    <property type="entry name" value="5'-Nucleotdase_C"/>
</dbReference>
<dbReference type="InterPro" id="IPR004843">
    <property type="entry name" value="Calcineurin-like_PHP"/>
</dbReference>
<dbReference type="InterPro" id="IPR029052">
    <property type="entry name" value="Metallo-depent_PP-like"/>
</dbReference>
<keyword evidence="2" id="KW-0547">Nucleotide-binding</keyword>
<evidence type="ECO:0000256" key="2">
    <source>
        <dbReference type="RuleBase" id="RU362119"/>
    </source>
</evidence>
<evidence type="ECO:0000313" key="8">
    <source>
        <dbReference type="Proteomes" id="UP000593591"/>
    </source>
</evidence>
<dbReference type="GO" id="GO:0008253">
    <property type="term" value="F:5'-nucleotidase activity"/>
    <property type="evidence" value="ECO:0007669"/>
    <property type="project" value="TreeGrafter"/>
</dbReference>
<dbReference type="EC" id="3.1.4.16" evidence="5"/>
<dbReference type="InterPro" id="IPR006179">
    <property type="entry name" value="5_nucleotidase/apyrase"/>
</dbReference>
<keyword evidence="1 2" id="KW-0732">Signal</keyword>
<dbReference type="PANTHER" id="PTHR11575:SF24">
    <property type="entry name" value="5'-NUCLEOTIDASE"/>
    <property type="match status" value="1"/>
</dbReference>
<feature type="signal peptide" evidence="2">
    <location>
        <begin position="1"/>
        <end position="19"/>
    </location>
</feature>
<dbReference type="Proteomes" id="UP000578697">
    <property type="component" value="Unassembled WGS sequence"/>
</dbReference>
<organism evidence="5 7">
    <name type="scientific">Treponema rectale</name>
    <dbReference type="NCBI Taxonomy" id="744512"/>
    <lineage>
        <taxon>Bacteria</taxon>
        <taxon>Pseudomonadati</taxon>
        <taxon>Spirochaetota</taxon>
        <taxon>Spirochaetia</taxon>
        <taxon>Spirochaetales</taxon>
        <taxon>Treponemataceae</taxon>
        <taxon>Treponema</taxon>
    </lineage>
</organism>
<dbReference type="KEGG" id="trc:DYE49_08770"/>
<dbReference type="SUPFAM" id="SSF55816">
    <property type="entry name" value="5'-nucleotidase (syn. UDP-sugar hydrolase), C-terminal domain"/>
    <property type="match status" value="1"/>
</dbReference>
<gene>
    <name evidence="6" type="ORF">DYE49_08770</name>
    <name evidence="5" type="ORF">HNP77_000068</name>
</gene>
<dbReference type="CDD" id="cd00845">
    <property type="entry name" value="MPP_UshA_N_like"/>
    <property type="match status" value="1"/>
</dbReference>
<dbReference type="GO" id="GO:0008768">
    <property type="term" value="F:UDP-sugar diphosphatase activity"/>
    <property type="evidence" value="ECO:0007669"/>
    <property type="project" value="TreeGrafter"/>
</dbReference>
<dbReference type="InterPro" id="IPR036907">
    <property type="entry name" value="5'-Nucleotdase_C_sf"/>
</dbReference>
<comment type="similarity">
    <text evidence="2">Belongs to the 5'-nucleotidase family.</text>
</comment>
<dbReference type="PANTHER" id="PTHR11575">
    <property type="entry name" value="5'-NUCLEOTIDASE-RELATED"/>
    <property type="match status" value="1"/>
</dbReference>
<evidence type="ECO:0000313" key="7">
    <source>
        <dbReference type="Proteomes" id="UP000578697"/>
    </source>
</evidence>
<dbReference type="EMBL" id="CP031517">
    <property type="protein sequence ID" value="QOS40546.1"/>
    <property type="molecule type" value="Genomic_DNA"/>
</dbReference>
<dbReference type="EMBL" id="JACHFR010000001">
    <property type="protein sequence ID" value="MBB5217724.1"/>
    <property type="molecule type" value="Genomic_DNA"/>
</dbReference>
<feature type="domain" description="5'-Nucleotidase C-terminal" evidence="4">
    <location>
        <begin position="360"/>
        <end position="492"/>
    </location>
</feature>
<dbReference type="GO" id="GO:0000166">
    <property type="term" value="F:nucleotide binding"/>
    <property type="evidence" value="ECO:0007669"/>
    <property type="project" value="UniProtKB-KW"/>
</dbReference>
<dbReference type="RefSeq" id="WP_184651172.1">
    <property type="nucleotide sequence ID" value="NZ_JACHFR010000001.1"/>
</dbReference>
<dbReference type="PRINTS" id="PR01607">
    <property type="entry name" value="APYRASEFAMLY"/>
</dbReference>
<evidence type="ECO:0000259" key="4">
    <source>
        <dbReference type="Pfam" id="PF02872"/>
    </source>
</evidence>
<reference evidence="6 8" key="1">
    <citation type="submission" date="2018-08" db="EMBL/GenBank/DDBJ databases">
        <title>The first complete genome of Treponema rectale (CHPAT), a commensal spirochete of the bovine rectum.</title>
        <authorList>
            <person name="Staton G.J."/>
            <person name="Clegg S.R."/>
            <person name="Carter S.D."/>
            <person name="Radford A.D."/>
            <person name="Darby A."/>
            <person name="Hall N."/>
            <person name="Birtles R.J."/>
            <person name="Evans N.J."/>
        </authorList>
    </citation>
    <scope>NUCLEOTIDE SEQUENCE [LARGE SCALE GENOMIC DNA]</scope>
    <source>
        <strain evidence="6 8">CHPA</strain>
    </source>
</reference>
<evidence type="ECO:0000313" key="6">
    <source>
        <dbReference type="EMBL" id="QOS40546.1"/>
    </source>
</evidence>
<dbReference type="GO" id="GO:0008254">
    <property type="term" value="F:3'-nucleotidase activity"/>
    <property type="evidence" value="ECO:0007669"/>
    <property type="project" value="UniProtKB-EC"/>
</dbReference>
<dbReference type="GO" id="GO:0030288">
    <property type="term" value="C:outer membrane-bounded periplasmic space"/>
    <property type="evidence" value="ECO:0007669"/>
    <property type="project" value="TreeGrafter"/>
</dbReference>
<dbReference type="Proteomes" id="UP000593591">
    <property type="component" value="Chromosome"/>
</dbReference>
<dbReference type="GO" id="GO:0009166">
    <property type="term" value="P:nucleotide catabolic process"/>
    <property type="evidence" value="ECO:0007669"/>
    <property type="project" value="InterPro"/>
</dbReference>
<sequence>MKKIITFFTAALLSMSVFAEKIPSYGTTNSASQFLENGKSKYVSIFAVNDIHGTIEEDLAGKNPGGAKLSEVIKELQLANPESIFVTAGDNYQGSALSNLSQGKIMSDFFKKVGVVTSTIGNHEFDWGDQMFQQWEKDGGFNFIACNLIDKRTGKIPEWCKEYELCYVGGHLICIIGAATKDTVFTASKKRIENFEFLDPAECIRKVLRKVEASYAPEAVIVLSHIGSHENRLTKTPVSASNDVSDKFELEDVAKLKGVDAIITGHSHEYVNGTLNGKPVVQAYNYGRAISQIKLTFNEAGLKSAKGNVIEVFKNKDAITEDPEILSLIAEYKAKYGAALGEKICLVENELSHEETVPNVTPLGYTIASAMKAAYKTDFAVTNGGGLRKTVKAGTLTVNDMWELIPFDNTGVVLTLKGKDLKKIVDHGINSVGFRAGQFAGGKVYYTSRMPEGSRVTRIVLDDGRTVQDNETYTCVVNDFMAEGGDKYTVISEGIKAGSISANNTYIPFRDAVIDQLKNWGTVRKSWSEIPQVLIAE</sequence>
<keyword evidence="7" id="KW-1185">Reference proteome</keyword>
<accession>A0A840SA90</accession>
<name>A0A840SA90_9SPIR</name>
<feature type="chain" id="PRO_5036509781" evidence="2">
    <location>
        <begin position="20"/>
        <end position="537"/>
    </location>
</feature>
<dbReference type="Gene3D" id="3.60.21.10">
    <property type="match status" value="1"/>
</dbReference>
<dbReference type="Gene3D" id="3.90.780.10">
    <property type="entry name" value="5'-Nucleotidase, C-terminal domain"/>
    <property type="match status" value="1"/>
</dbReference>
<dbReference type="Pfam" id="PF00149">
    <property type="entry name" value="Metallophos"/>
    <property type="match status" value="1"/>
</dbReference>
<keyword evidence="2 5" id="KW-0378">Hydrolase</keyword>
<feature type="domain" description="Calcineurin-like phosphoesterase" evidence="3">
    <location>
        <begin position="45"/>
        <end position="270"/>
    </location>
</feature>
<protein>
    <submittedName>
        <fullName evidence="5">2',3'-cyclic-nucleotide 2'-phosphodiesterase/3'-nucleotidase</fullName>
        <ecNumber evidence="5">3.1.3.6</ecNumber>
        <ecNumber evidence="5">3.1.4.16</ecNumber>
    </submittedName>
</protein>
<dbReference type="SUPFAM" id="SSF56300">
    <property type="entry name" value="Metallo-dependent phosphatases"/>
    <property type="match status" value="1"/>
</dbReference>
<evidence type="ECO:0000256" key="1">
    <source>
        <dbReference type="ARBA" id="ARBA00022729"/>
    </source>
</evidence>
<proteinExistence type="inferred from homology"/>
<reference evidence="5 7" key="2">
    <citation type="submission" date="2020-08" db="EMBL/GenBank/DDBJ databases">
        <title>Genomic Encyclopedia of Type Strains, Phase IV (KMG-IV): sequencing the most valuable type-strain genomes for metagenomic binning, comparative biology and taxonomic classification.</title>
        <authorList>
            <person name="Goeker M."/>
        </authorList>
    </citation>
    <scope>NUCLEOTIDE SEQUENCE [LARGE SCALE GENOMIC DNA]</scope>
    <source>
        <strain evidence="5 7">DSM 103679</strain>
    </source>
</reference>
<dbReference type="GO" id="GO:0008663">
    <property type="term" value="F:2',3'-cyclic-nucleotide 2'-phosphodiesterase activity"/>
    <property type="evidence" value="ECO:0007669"/>
    <property type="project" value="UniProtKB-EC"/>
</dbReference>
<evidence type="ECO:0000313" key="5">
    <source>
        <dbReference type="EMBL" id="MBB5217724.1"/>
    </source>
</evidence>
<dbReference type="Pfam" id="PF02872">
    <property type="entry name" value="5_nucleotid_C"/>
    <property type="match status" value="1"/>
</dbReference>